<dbReference type="WBParaSite" id="nRc.2.0.1.t08395-RA">
    <property type="protein sequence ID" value="nRc.2.0.1.t08395-RA"/>
    <property type="gene ID" value="nRc.2.0.1.g08395"/>
</dbReference>
<sequence length="291" mass="32709">MSAMSSVPTFILLWFLSIVQTHGSLDVSTCGKSKGCWFMPPYCTYDSQAGTNCTTVVAWKVDEPYVTLEFDSQIDGLTTSPFSGRYVALAFSKDGFMVRKFGIRMHRGDDSVVECVAKPDGTVGAYVSFNDEKSNVRLVEASVLLTKNTSGEVVNGRLVCRTSRLLHNEKTTGIPTNDNFKFFDLRQISYMLQIAKGRTKVGEGYELGIHSTNDDAMFPWMTKDYVKMSDNVVVSSMKQTSIPRSIQYNMVKVHAHKRVIIWEYIRISGDMIGHCPSKHILLFLPHWGIIQ</sequence>
<accession>A0A915I3I2</accession>
<dbReference type="OMA" id="WEYIRIS"/>
<dbReference type="PANTHER" id="PTHR46902:SF1">
    <property type="entry name" value="DOMON DOMAIN-CONTAINING PROTEIN FRRS1L"/>
    <property type="match status" value="1"/>
</dbReference>
<feature type="signal peptide" evidence="1">
    <location>
        <begin position="1"/>
        <end position="23"/>
    </location>
</feature>
<proteinExistence type="predicted"/>
<keyword evidence="1" id="KW-0732">Signal</keyword>
<keyword evidence="2" id="KW-1185">Reference proteome</keyword>
<name>A0A915I3I2_ROMCU</name>
<feature type="chain" id="PRO_5037317861" evidence="1">
    <location>
        <begin position="24"/>
        <end position="291"/>
    </location>
</feature>
<dbReference type="Proteomes" id="UP000887565">
    <property type="component" value="Unplaced"/>
</dbReference>
<dbReference type="GO" id="GO:0099072">
    <property type="term" value="P:regulation of postsynaptic membrane neurotransmitter receptor levels"/>
    <property type="evidence" value="ECO:0007669"/>
    <property type="project" value="TreeGrafter"/>
</dbReference>
<dbReference type="PANTHER" id="PTHR46902">
    <property type="entry name" value="DOMON DOMAIN-CONTAINING PROTEIN FRRS1L"/>
    <property type="match status" value="1"/>
</dbReference>
<dbReference type="AlphaFoldDB" id="A0A915I3I2"/>
<dbReference type="InterPro" id="IPR042789">
    <property type="entry name" value="FRRS1L"/>
</dbReference>
<protein>
    <submittedName>
        <fullName evidence="3">DOMON domain-containing protein</fullName>
    </submittedName>
</protein>
<evidence type="ECO:0000313" key="3">
    <source>
        <dbReference type="WBParaSite" id="nRc.2.0.1.t08395-RA"/>
    </source>
</evidence>
<evidence type="ECO:0000256" key="1">
    <source>
        <dbReference type="SAM" id="SignalP"/>
    </source>
</evidence>
<evidence type="ECO:0000313" key="2">
    <source>
        <dbReference type="Proteomes" id="UP000887565"/>
    </source>
</evidence>
<organism evidence="2 3">
    <name type="scientific">Romanomermis culicivorax</name>
    <name type="common">Nematode worm</name>
    <dbReference type="NCBI Taxonomy" id="13658"/>
    <lineage>
        <taxon>Eukaryota</taxon>
        <taxon>Metazoa</taxon>
        <taxon>Ecdysozoa</taxon>
        <taxon>Nematoda</taxon>
        <taxon>Enoplea</taxon>
        <taxon>Dorylaimia</taxon>
        <taxon>Mermithida</taxon>
        <taxon>Mermithoidea</taxon>
        <taxon>Mermithidae</taxon>
        <taxon>Romanomermis</taxon>
    </lineage>
</organism>
<dbReference type="GO" id="GO:1900449">
    <property type="term" value="P:regulation of glutamate receptor signaling pathway"/>
    <property type="evidence" value="ECO:0007669"/>
    <property type="project" value="InterPro"/>
</dbReference>
<reference evidence="3" key="1">
    <citation type="submission" date="2022-11" db="UniProtKB">
        <authorList>
            <consortium name="WormBaseParasite"/>
        </authorList>
    </citation>
    <scope>IDENTIFICATION</scope>
</reference>